<keyword evidence="5" id="KW-0325">Glycoprotein</keyword>
<evidence type="ECO:0000313" key="13">
    <source>
        <dbReference type="Proteomes" id="UP000677228"/>
    </source>
</evidence>
<dbReference type="EC" id="3.2.1.52" evidence="3"/>
<proteinExistence type="inferred from homology"/>
<dbReference type="GO" id="GO:0005975">
    <property type="term" value="P:carbohydrate metabolic process"/>
    <property type="evidence" value="ECO:0007669"/>
    <property type="project" value="InterPro"/>
</dbReference>
<reference evidence="11" key="1">
    <citation type="submission" date="2021-02" db="EMBL/GenBank/DDBJ databases">
        <authorList>
            <person name="Nowell W R."/>
        </authorList>
    </citation>
    <scope>NUCLEOTIDE SEQUENCE</scope>
</reference>
<dbReference type="GO" id="GO:0030203">
    <property type="term" value="P:glycosaminoglycan metabolic process"/>
    <property type="evidence" value="ECO:0007669"/>
    <property type="project" value="TreeGrafter"/>
</dbReference>
<dbReference type="GO" id="GO:0016020">
    <property type="term" value="C:membrane"/>
    <property type="evidence" value="ECO:0007669"/>
    <property type="project" value="TreeGrafter"/>
</dbReference>
<dbReference type="InterPro" id="IPR025705">
    <property type="entry name" value="Beta_hexosaminidase_sua/sub"/>
</dbReference>
<dbReference type="InterPro" id="IPR017853">
    <property type="entry name" value="GH"/>
</dbReference>
<keyword evidence="8" id="KW-0812">Transmembrane</keyword>
<dbReference type="SUPFAM" id="SSF51445">
    <property type="entry name" value="(Trans)glycosidases"/>
    <property type="match status" value="1"/>
</dbReference>
<dbReference type="InterPro" id="IPR015883">
    <property type="entry name" value="Glyco_hydro_20_cat"/>
</dbReference>
<feature type="active site" description="Proton donor" evidence="7">
    <location>
        <position position="406"/>
    </location>
</feature>
<comment type="similarity">
    <text evidence="2">Belongs to the glycosyl hydrolase 20 family.</text>
</comment>
<evidence type="ECO:0000256" key="1">
    <source>
        <dbReference type="ARBA" id="ARBA00001231"/>
    </source>
</evidence>
<evidence type="ECO:0000313" key="11">
    <source>
        <dbReference type="EMBL" id="CAF1149066.1"/>
    </source>
</evidence>
<name>A0A8S2ECT2_9BILA</name>
<keyword evidence="4" id="KW-0378">Hydrolase</keyword>
<keyword evidence="6" id="KW-0326">Glycosidase</keyword>
<dbReference type="GO" id="GO:0005764">
    <property type="term" value="C:lysosome"/>
    <property type="evidence" value="ECO:0007669"/>
    <property type="project" value="TreeGrafter"/>
</dbReference>
<comment type="caution">
    <text evidence="11">The sequence shown here is derived from an EMBL/GenBank/DDBJ whole genome shotgun (WGS) entry which is preliminary data.</text>
</comment>
<feature type="domain" description="Glycoside hydrolase family 20 catalytic" evidence="9">
    <location>
        <begin position="250"/>
        <end position="560"/>
    </location>
</feature>
<evidence type="ECO:0000259" key="9">
    <source>
        <dbReference type="Pfam" id="PF00728"/>
    </source>
</evidence>
<evidence type="ECO:0000256" key="7">
    <source>
        <dbReference type="PIRSR" id="PIRSR625705-1"/>
    </source>
</evidence>
<evidence type="ECO:0000256" key="5">
    <source>
        <dbReference type="ARBA" id="ARBA00023180"/>
    </source>
</evidence>
<evidence type="ECO:0000259" key="10">
    <source>
        <dbReference type="Pfam" id="PF14845"/>
    </source>
</evidence>
<dbReference type="InterPro" id="IPR029019">
    <property type="entry name" value="HEX_eukaryotic_N"/>
</dbReference>
<evidence type="ECO:0000256" key="4">
    <source>
        <dbReference type="ARBA" id="ARBA00022801"/>
    </source>
</evidence>
<feature type="transmembrane region" description="Helical" evidence="8">
    <location>
        <begin position="770"/>
        <end position="789"/>
    </location>
</feature>
<gene>
    <name evidence="11" type="ORF">OVA965_LOCUS21509</name>
    <name evidence="12" type="ORF">TMI583_LOCUS22172</name>
</gene>
<dbReference type="GO" id="GO:0006689">
    <property type="term" value="P:ganglioside catabolic process"/>
    <property type="evidence" value="ECO:0007669"/>
    <property type="project" value="TreeGrafter"/>
</dbReference>
<keyword evidence="8" id="KW-1133">Transmembrane helix</keyword>
<dbReference type="GO" id="GO:0004563">
    <property type="term" value="F:beta-N-acetylhexosaminidase activity"/>
    <property type="evidence" value="ECO:0007669"/>
    <property type="project" value="UniProtKB-EC"/>
</dbReference>
<dbReference type="AlphaFoldDB" id="A0A8S2ECT2"/>
<dbReference type="EMBL" id="CAJNOK010011810">
    <property type="protein sequence ID" value="CAF1149066.1"/>
    <property type="molecule type" value="Genomic_DNA"/>
</dbReference>
<dbReference type="Proteomes" id="UP000677228">
    <property type="component" value="Unassembled WGS sequence"/>
</dbReference>
<dbReference type="Pfam" id="PF14845">
    <property type="entry name" value="Glycohydro_20b2"/>
    <property type="match status" value="1"/>
</dbReference>
<dbReference type="PRINTS" id="PR00738">
    <property type="entry name" value="GLHYDRLASE20"/>
</dbReference>
<dbReference type="Pfam" id="PF00728">
    <property type="entry name" value="Glyco_hydro_20"/>
    <property type="match status" value="1"/>
</dbReference>
<keyword evidence="8" id="KW-0472">Membrane</keyword>
<dbReference type="Proteomes" id="UP000682733">
    <property type="component" value="Unassembled WGS sequence"/>
</dbReference>
<dbReference type="Gene3D" id="3.30.379.10">
    <property type="entry name" value="Chitobiase/beta-hexosaminidase domain 2-like"/>
    <property type="match status" value="1"/>
</dbReference>
<sequence>MHKKIDLNREYIYMPIYVNFKHNGNELFLDLVNIKMKQRITMKYEYVIVMIMSMVAIIYLLIFGMQSKVCLKKFSSYSLPNDDNLLSNKKIKLDIKELDMITPKFCPNTSVIHNLMPIPWKILDKFQTRMLITSKFQIILTEYSTNARLRTAVRRFISRLYRKTGILLNMNSTVTSEKLIIECNGLGSDYPQLGENESYQLRVSTNNINLKAKTFTGIVRGLSTLLQLIVLIDTNTMIIPVVEINDKPRFPWRGLLLDVARHFMPVKVIESILNAMEIVKLNVFHWHLTDDQGFRVESKKYPLLHKMGSDGHFYTQEDIKYIVDYARNRSIRVVPEFDMPSHTTSWFVGYPELATVPCSYMIERQWGVLNASMNPTLESTYHFLDVFFDEMATLFPDQYFHTGGDEVESFQWSQSESIQDFIRQHRLNDNQGLQAYFTRRVQNILHKHNKLLIGWDEILSSNLRRGTIIQSWRGPGSLINIVAQGYYGILSHGYYLDHLSSAAFHYSIDPLIGTQWLQEEQSARILGGEACMWSEYVSSATVNSRIWPRTAVIAEKLWSPAKEVDVNCMYDRLKSMNRLIDQIGVKHLSDYTRKLKILVGSSNDELFQSLKILADTCEALGIRARSQTRKYSSLVALNRFVDVLQPESELIRNVETIVRLTKNTLASTKLHSLFSVWATNHVRLKNFFYNNSLFSEIELLSENLSIVGKMGLQVLMYIDNGETVSKKWIRDQNEILYRLEYEVSEIRLAAVGPLRYLLLCEVRWCLDYKIFLSVLLVIILFLVIVKKIGKRRLSLRKYNIKILRKLYYSSSQYC</sequence>
<comment type="catalytic activity">
    <reaction evidence="1">
        <text>Hydrolysis of terminal non-reducing N-acetyl-D-hexosamine residues in N-acetyl-beta-D-hexosaminides.</text>
        <dbReference type="EC" id="3.2.1.52"/>
    </reaction>
</comment>
<evidence type="ECO:0000256" key="6">
    <source>
        <dbReference type="ARBA" id="ARBA00023295"/>
    </source>
</evidence>
<evidence type="ECO:0000256" key="2">
    <source>
        <dbReference type="ARBA" id="ARBA00006285"/>
    </source>
</evidence>
<accession>A0A8S2ECT2</accession>
<evidence type="ECO:0000313" key="12">
    <source>
        <dbReference type="EMBL" id="CAF3953720.1"/>
    </source>
</evidence>
<dbReference type="SUPFAM" id="SSF55545">
    <property type="entry name" value="beta-N-acetylhexosaminidase-like domain"/>
    <property type="match status" value="1"/>
</dbReference>
<dbReference type="PANTHER" id="PTHR22600:SF21">
    <property type="entry name" value="BETA-HEXOSAMINIDASE A"/>
    <property type="match status" value="1"/>
</dbReference>
<protein>
    <recommendedName>
        <fullName evidence="3">beta-N-acetylhexosaminidase</fullName>
        <ecNumber evidence="3">3.2.1.52</ecNumber>
    </recommendedName>
</protein>
<dbReference type="Gene3D" id="3.20.20.80">
    <property type="entry name" value="Glycosidases"/>
    <property type="match status" value="1"/>
</dbReference>
<dbReference type="InterPro" id="IPR029018">
    <property type="entry name" value="Hex-like_dom2"/>
</dbReference>
<organism evidence="11 13">
    <name type="scientific">Didymodactylos carnosus</name>
    <dbReference type="NCBI Taxonomy" id="1234261"/>
    <lineage>
        <taxon>Eukaryota</taxon>
        <taxon>Metazoa</taxon>
        <taxon>Spiralia</taxon>
        <taxon>Gnathifera</taxon>
        <taxon>Rotifera</taxon>
        <taxon>Eurotatoria</taxon>
        <taxon>Bdelloidea</taxon>
        <taxon>Philodinida</taxon>
        <taxon>Philodinidae</taxon>
        <taxon>Didymodactylos</taxon>
    </lineage>
</organism>
<evidence type="ECO:0000256" key="8">
    <source>
        <dbReference type="SAM" id="Phobius"/>
    </source>
</evidence>
<evidence type="ECO:0000256" key="3">
    <source>
        <dbReference type="ARBA" id="ARBA00012663"/>
    </source>
</evidence>
<feature type="transmembrane region" description="Helical" evidence="8">
    <location>
        <begin position="44"/>
        <end position="65"/>
    </location>
</feature>
<feature type="domain" description="Beta-hexosaminidase eukaryotic type N-terminal" evidence="10">
    <location>
        <begin position="164"/>
        <end position="228"/>
    </location>
</feature>
<dbReference type="EMBL" id="CAJOBA010030196">
    <property type="protein sequence ID" value="CAF3953720.1"/>
    <property type="molecule type" value="Genomic_DNA"/>
</dbReference>
<dbReference type="PANTHER" id="PTHR22600">
    <property type="entry name" value="BETA-HEXOSAMINIDASE"/>
    <property type="match status" value="1"/>
</dbReference>